<feature type="compositionally biased region" description="Pro residues" evidence="6">
    <location>
        <begin position="339"/>
        <end position="353"/>
    </location>
</feature>
<dbReference type="PROSITE" id="PS00108">
    <property type="entry name" value="PROTEIN_KINASE_ST"/>
    <property type="match status" value="1"/>
</dbReference>
<evidence type="ECO:0000256" key="4">
    <source>
        <dbReference type="ARBA" id="ARBA00022840"/>
    </source>
</evidence>
<dbReference type="Gene3D" id="1.10.510.10">
    <property type="entry name" value="Transferase(Phosphotransferase) domain 1"/>
    <property type="match status" value="1"/>
</dbReference>
<dbReference type="InterPro" id="IPR011009">
    <property type="entry name" value="Kinase-like_dom_sf"/>
</dbReference>
<dbReference type="InterPro" id="IPR008271">
    <property type="entry name" value="Ser/Thr_kinase_AS"/>
</dbReference>
<reference evidence="8 9" key="1">
    <citation type="journal article" date="2014" name="Int. J. Syst. Evol. Microbiol.">
        <title>Complete genome sequence of Corynebacterium casei LMG S-19264T (=DSM 44701T), isolated from a smear-ripened cheese.</title>
        <authorList>
            <consortium name="US DOE Joint Genome Institute (JGI-PGF)"/>
            <person name="Walter F."/>
            <person name="Albersmeier A."/>
            <person name="Kalinowski J."/>
            <person name="Ruckert C."/>
        </authorList>
    </citation>
    <scope>NUCLEOTIDE SEQUENCE [LARGE SCALE GENOMIC DNA]</scope>
    <source>
        <strain evidence="8 9">CGMCC 4.7111</strain>
    </source>
</reference>
<protein>
    <recommendedName>
        <fullName evidence="7">Protein kinase domain-containing protein</fullName>
    </recommendedName>
</protein>
<evidence type="ECO:0000313" key="8">
    <source>
        <dbReference type="EMBL" id="GGN96114.1"/>
    </source>
</evidence>
<feature type="region of interest" description="Disordered" evidence="6">
    <location>
        <begin position="1"/>
        <end position="33"/>
    </location>
</feature>
<evidence type="ECO:0000313" key="9">
    <source>
        <dbReference type="Proteomes" id="UP000600365"/>
    </source>
</evidence>
<dbReference type="Pfam" id="PF00069">
    <property type="entry name" value="Pkinase"/>
    <property type="match status" value="1"/>
</dbReference>
<dbReference type="GO" id="GO:0004674">
    <property type="term" value="F:protein serine/threonine kinase activity"/>
    <property type="evidence" value="ECO:0007669"/>
    <property type="project" value="TreeGrafter"/>
</dbReference>
<keyword evidence="4 5" id="KW-0067">ATP-binding</keyword>
<dbReference type="InterPro" id="IPR017441">
    <property type="entry name" value="Protein_kinase_ATP_BS"/>
</dbReference>
<accession>A0A918DBH4</accession>
<dbReference type="PANTHER" id="PTHR43289">
    <property type="entry name" value="MITOGEN-ACTIVATED PROTEIN KINASE KINASE KINASE 20-RELATED"/>
    <property type="match status" value="1"/>
</dbReference>
<evidence type="ECO:0000259" key="7">
    <source>
        <dbReference type="PROSITE" id="PS50011"/>
    </source>
</evidence>
<proteinExistence type="predicted"/>
<evidence type="ECO:0000256" key="5">
    <source>
        <dbReference type="PROSITE-ProRule" id="PRU10141"/>
    </source>
</evidence>
<feature type="domain" description="Protein kinase" evidence="7">
    <location>
        <begin position="34"/>
        <end position="286"/>
    </location>
</feature>
<dbReference type="CDD" id="cd14014">
    <property type="entry name" value="STKc_PknB_like"/>
    <property type="match status" value="1"/>
</dbReference>
<feature type="binding site" evidence="5">
    <location>
        <position position="62"/>
    </location>
    <ligand>
        <name>ATP</name>
        <dbReference type="ChEBI" id="CHEBI:30616"/>
    </ligand>
</feature>
<sequence length="437" mass="46596">MSRQGSDRGSRRKDVGPGPTSALEQSDPNQLGPFRLVSRLGAGGMGMVYLGRSPTGQLAAVKVLRHEIAGDEEFRQRFEREFAAASKVSGPFSARVLQASESDDPQLWIATEYVPGPSLNEAVRSFGPLPQPTLTPLWLGLLGALQTIHAAGVVHRDLKPSNVLLAQDGPRVIDFGVSTFGDATSLTRTGMVIGTPAYMSPEQVRDNKVGPASDVFALACTMAFAASGQNPFGGESAAQILFRVAYEEPELVGLPEQIASAVRRSLAKDPSSRPSVTELIGMVPAADEASRLLAHGKWLPEAIERRTAEHAGTVYAWDVQRPPSPRTELLSAPTHSELPAPPADSADPPPAEPGPGSTVVRDQGVHPRTAPSDATTSIGSPPDGGPPPTLHPQGGSDPEDEPSLRTHTLLVPADTPPLPRLRRRSWHQWVPIRRSNR</sequence>
<gene>
    <name evidence="8" type="ORF">GCM10011579_097190</name>
</gene>
<dbReference type="AlphaFoldDB" id="A0A918DBH4"/>
<dbReference type="PROSITE" id="PS50011">
    <property type="entry name" value="PROTEIN_KINASE_DOM"/>
    <property type="match status" value="1"/>
</dbReference>
<feature type="region of interest" description="Disordered" evidence="6">
    <location>
        <begin position="316"/>
        <end position="437"/>
    </location>
</feature>
<keyword evidence="2 5" id="KW-0547">Nucleotide-binding</keyword>
<dbReference type="PANTHER" id="PTHR43289:SF34">
    <property type="entry name" value="SERINE_THREONINE-PROTEIN KINASE YBDM-RELATED"/>
    <property type="match status" value="1"/>
</dbReference>
<organism evidence="8 9">
    <name type="scientific">Streptomyces albiflavescens</name>
    <dbReference type="NCBI Taxonomy" id="1623582"/>
    <lineage>
        <taxon>Bacteria</taxon>
        <taxon>Bacillati</taxon>
        <taxon>Actinomycetota</taxon>
        <taxon>Actinomycetes</taxon>
        <taxon>Kitasatosporales</taxon>
        <taxon>Streptomycetaceae</taxon>
        <taxon>Streptomyces</taxon>
    </lineage>
</organism>
<keyword evidence="1" id="KW-0808">Transferase</keyword>
<dbReference type="EMBL" id="BMMM01000034">
    <property type="protein sequence ID" value="GGN96114.1"/>
    <property type="molecule type" value="Genomic_DNA"/>
</dbReference>
<name>A0A918DBH4_9ACTN</name>
<dbReference type="RefSeq" id="WP_189192585.1">
    <property type="nucleotide sequence ID" value="NZ_BMMM01000034.1"/>
</dbReference>
<dbReference type="PROSITE" id="PS00107">
    <property type="entry name" value="PROTEIN_KINASE_ATP"/>
    <property type="match status" value="1"/>
</dbReference>
<dbReference type="SMART" id="SM00220">
    <property type="entry name" value="S_TKc"/>
    <property type="match status" value="1"/>
</dbReference>
<comment type="caution">
    <text evidence="8">The sequence shown here is derived from an EMBL/GenBank/DDBJ whole genome shotgun (WGS) entry which is preliminary data.</text>
</comment>
<evidence type="ECO:0000256" key="2">
    <source>
        <dbReference type="ARBA" id="ARBA00022741"/>
    </source>
</evidence>
<evidence type="ECO:0000256" key="1">
    <source>
        <dbReference type="ARBA" id="ARBA00022679"/>
    </source>
</evidence>
<dbReference type="Proteomes" id="UP000600365">
    <property type="component" value="Unassembled WGS sequence"/>
</dbReference>
<keyword evidence="3" id="KW-0418">Kinase</keyword>
<keyword evidence="9" id="KW-1185">Reference proteome</keyword>
<dbReference type="Gene3D" id="3.30.200.20">
    <property type="entry name" value="Phosphorylase Kinase, domain 1"/>
    <property type="match status" value="1"/>
</dbReference>
<evidence type="ECO:0000256" key="6">
    <source>
        <dbReference type="SAM" id="MobiDB-lite"/>
    </source>
</evidence>
<dbReference type="GO" id="GO:0005524">
    <property type="term" value="F:ATP binding"/>
    <property type="evidence" value="ECO:0007669"/>
    <property type="project" value="UniProtKB-UniRule"/>
</dbReference>
<evidence type="ECO:0000256" key="3">
    <source>
        <dbReference type="ARBA" id="ARBA00022777"/>
    </source>
</evidence>
<dbReference type="InterPro" id="IPR000719">
    <property type="entry name" value="Prot_kinase_dom"/>
</dbReference>
<dbReference type="SUPFAM" id="SSF56112">
    <property type="entry name" value="Protein kinase-like (PK-like)"/>
    <property type="match status" value="1"/>
</dbReference>
<feature type="compositionally biased region" description="Basic and acidic residues" evidence="6">
    <location>
        <begin position="1"/>
        <end position="15"/>
    </location>
</feature>